<dbReference type="Proteomes" id="UP000218934">
    <property type="component" value="Unassembled WGS sequence"/>
</dbReference>
<feature type="transmembrane region" description="Helical" evidence="1">
    <location>
        <begin position="64"/>
        <end position="86"/>
    </location>
</feature>
<feature type="transmembrane region" description="Helical" evidence="1">
    <location>
        <begin position="34"/>
        <end position="52"/>
    </location>
</feature>
<organism evidence="2 3">
    <name type="scientific">Rhizorhabdus dicambivorans</name>
    <dbReference type="NCBI Taxonomy" id="1850238"/>
    <lineage>
        <taxon>Bacteria</taxon>
        <taxon>Pseudomonadati</taxon>
        <taxon>Pseudomonadota</taxon>
        <taxon>Alphaproteobacteria</taxon>
        <taxon>Sphingomonadales</taxon>
        <taxon>Sphingomonadaceae</taxon>
        <taxon>Rhizorhabdus</taxon>
    </lineage>
</organism>
<evidence type="ECO:0000313" key="2">
    <source>
        <dbReference type="EMBL" id="PCE40845.1"/>
    </source>
</evidence>
<evidence type="ECO:0000256" key="1">
    <source>
        <dbReference type="SAM" id="Phobius"/>
    </source>
</evidence>
<keyword evidence="1" id="KW-1133">Transmembrane helix</keyword>
<dbReference type="EMBL" id="NWUF01000022">
    <property type="protein sequence ID" value="PCE40845.1"/>
    <property type="molecule type" value="Genomic_DNA"/>
</dbReference>
<protein>
    <submittedName>
        <fullName evidence="2">DUF1109 domain-containing protein</fullName>
    </submittedName>
</protein>
<feature type="transmembrane region" description="Helical" evidence="1">
    <location>
        <begin position="136"/>
        <end position="154"/>
    </location>
</feature>
<evidence type="ECO:0000313" key="3">
    <source>
        <dbReference type="Proteomes" id="UP000218934"/>
    </source>
</evidence>
<gene>
    <name evidence="2" type="ORF">COO09_18505</name>
</gene>
<keyword evidence="1" id="KW-0472">Membrane</keyword>
<keyword evidence="3" id="KW-1185">Reference proteome</keyword>
<dbReference type="RefSeq" id="WP_066966761.1">
    <property type="nucleotide sequence ID" value="NZ_CP023449.1"/>
</dbReference>
<dbReference type="KEGG" id="rdi:CMV14_22570"/>
<feature type="transmembrane region" description="Helical" evidence="1">
    <location>
        <begin position="166"/>
        <end position="187"/>
    </location>
</feature>
<dbReference type="Pfam" id="PF06532">
    <property type="entry name" value="NrsF"/>
    <property type="match status" value="1"/>
</dbReference>
<comment type="caution">
    <text evidence="2">The sequence shown here is derived from an EMBL/GenBank/DDBJ whole genome shotgun (WGS) entry which is preliminary data.</text>
</comment>
<feature type="transmembrane region" description="Helical" evidence="1">
    <location>
        <begin position="98"/>
        <end position="116"/>
    </location>
</feature>
<feature type="transmembrane region" description="Helical" evidence="1">
    <location>
        <begin position="193"/>
        <end position="212"/>
    </location>
</feature>
<dbReference type="OrthoDB" id="7390889at2"/>
<reference evidence="2 3" key="1">
    <citation type="submission" date="2017-09" db="EMBL/GenBank/DDBJ databases">
        <title>The Catabolism of 3,6-Dichlorosalicylic acid is Initiated by the Cytochrome P450 Monooxygenase DsmABC in Rhizorhabdus dicambivorans Ndbn-20.</title>
        <authorList>
            <person name="Na L."/>
        </authorList>
    </citation>
    <scope>NUCLEOTIDE SEQUENCE [LARGE SCALE GENOMIC DNA]</scope>
    <source>
        <strain evidence="2 3">Ndbn-20m</strain>
    </source>
</reference>
<dbReference type="AlphaFoldDB" id="A0A2A4FQ17"/>
<dbReference type="InterPro" id="IPR009495">
    <property type="entry name" value="NrsF"/>
</dbReference>
<accession>A0A2A4FQ17</accession>
<proteinExistence type="predicted"/>
<name>A0A2A4FQ17_9SPHN</name>
<sequence length="218" mass="22619">MSRDTPNSTGALIAQLVDGLEPVRPLRFSSGMGFALAGLGVTLATVTLMFGVRPDVLAGRFDPVFLLATGLFLLLGLASAVTVIVMSRPHVGSDHGGWVWAAAMTALLPAAAAIIGLGRGADAISATAVEHGLDCLTMGSGLALMTFAVLVWWLRRGAPTSPERAGLLTGVAAGSFGIFAFSFHCIYSDIVHIGLWHSAVVVVSAVIGRFAVPPIIRW</sequence>
<keyword evidence="1" id="KW-0812">Transmembrane</keyword>